<dbReference type="CDD" id="cd07208">
    <property type="entry name" value="Pat_hypo_Ecoli_yjju_like"/>
    <property type="match status" value="1"/>
</dbReference>
<dbReference type="SUPFAM" id="SSF52151">
    <property type="entry name" value="FabD/lysophospholipase-like"/>
    <property type="match status" value="1"/>
</dbReference>
<dbReference type="STRING" id="994573.T472_0204735"/>
<protein>
    <submittedName>
        <fullName evidence="7">Serine protease</fullName>
    </submittedName>
</protein>
<evidence type="ECO:0000256" key="2">
    <source>
        <dbReference type="ARBA" id="ARBA00022963"/>
    </source>
</evidence>
<dbReference type="InterPro" id="IPR016035">
    <property type="entry name" value="Acyl_Trfase/lysoPLipase"/>
</dbReference>
<dbReference type="Pfam" id="PF19890">
    <property type="entry name" value="DUF6363"/>
    <property type="match status" value="1"/>
</dbReference>
<keyword evidence="3 4" id="KW-0443">Lipid metabolism</keyword>
<dbReference type="PATRIC" id="fig|994573.3.peg.889"/>
<feature type="active site" description="Proton acceptor" evidence="4">
    <location>
        <position position="189"/>
    </location>
</feature>
<evidence type="ECO:0000259" key="6">
    <source>
        <dbReference type="PROSITE" id="PS51635"/>
    </source>
</evidence>
<dbReference type="InterPro" id="IPR037483">
    <property type="entry name" value="YjjU-like"/>
</dbReference>
<dbReference type="PANTHER" id="PTHR14226">
    <property type="entry name" value="NEUROPATHY TARGET ESTERASE/SWISS CHEESE D.MELANOGASTER"/>
    <property type="match status" value="1"/>
</dbReference>
<dbReference type="PROSITE" id="PS51635">
    <property type="entry name" value="PNPLA"/>
    <property type="match status" value="1"/>
</dbReference>
<evidence type="ECO:0000256" key="5">
    <source>
        <dbReference type="SAM" id="MobiDB-lite"/>
    </source>
</evidence>
<proteinExistence type="predicted"/>
<keyword evidence="7" id="KW-0645">Protease</keyword>
<dbReference type="Pfam" id="PF01734">
    <property type="entry name" value="Patatin"/>
    <property type="match status" value="1"/>
</dbReference>
<sequence>MHYFIDRKSKHEKSDHTNGEIKMTEDGLKTKGIGLVLEGGALRGIFTAGVLDYFMERGLKFPYAVGVSAGACNLLGYVANQIGYTKSCMIPKDAKNQYFGVNQLIHNKTIINLDRIFYEYPYNQLPFHFKTFFGSGIQTEFVVTNCDTGKAEYLHENGNEHRLGTLGKASASVPLFSKMVELDGKKYLDGGLADSIPIERAITQGFLKNVVILTRTRGAVPTLNSYQRILYQTFYKDFPQLVQVILNRPAMYKGQLALLDCLEQEGKVFVIRPRLPEIKRFETDPATLESYYQHGLQIAKSCWDELQNYLFRSAIPT</sequence>
<dbReference type="AlphaFoldDB" id="V7I8Y4"/>
<evidence type="ECO:0000256" key="4">
    <source>
        <dbReference type="PROSITE-ProRule" id="PRU01161"/>
    </source>
</evidence>
<feature type="active site" description="Nucleophile" evidence="4">
    <location>
        <position position="68"/>
    </location>
</feature>
<dbReference type="EMBL" id="AXUN02000068">
    <property type="protein sequence ID" value="ETA81704.1"/>
    <property type="molecule type" value="Genomic_DNA"/>
</dbReference>
<dbReference type="GO" id="GO:0016042">
    <property type="term" value="P:lipid catabolic process"/>
    <property type="evidence" value="ECO:0007669"/>
    <property type="project" value="UniProtKB-UniRule"/>
</dbReference>
<feature type="short sequence motif" description="DGA/G" evidence="4">
    <location>
        <begin position="189"/>
        <end position="191"/>
    </location>
</feature>
<dbReference type="GO" id="GO:0008233">
    <property type="term" value="F:peptidase activity"/>
    <property type="evidence" value="ECO:0007669"/>
    <property type="project" value="UniProtKB-KW"/>
</dbReference>
<keyword evidence="1 4" id="KW-0378">Hydrolase</keyword>
<name>V7I8Y4_9CLOT</name>
<evidence type="ECO:0000256" key="1">
    <source>
        <dbReference type="ARBA" id="ARBA00022801"/>
    </source>
</evidence>
<feature type="domain" description="PNPLA" evidence="6">
    <location>
        <begin position="35"/>
        <end position="202"/>
    </location>
</feature>
<dbReference type="Gene3D" id="3.40.1090.10">
    <property type="entry name" value="Cytosolic phospholipase A2 catalytic domain"/>
    <property type="match status" value="2"/>
</dbReference>
<dbReference type="Proteomes" id="UP000017747">
    <property type="component" value="Unassembled WGS sequence"/>
</dbReference>
<reference evidence="7 8" key="1">
    <citation type="journal article" date="2014" name="Genome Announc.">
        <title>Genome Sequence of Youngiibacter fragilis, the Type Strain of the Genus Youngiibacter.</title>
        <authorList>
            <person name="Wawrik C.B."/>
            <person name="Callaghan A.V."/>
            <person name="Stamps B.W."/>
            <person name="Wawrik B."/>
        </authorList>
    </citation>
    <scope>NUCLEOTIDE SEQUENCE [LARGE SCALE GENOMIC DNA]</scope>
    <source>
        <strain evidence="7 8">232.1</strain>
    </source>
</reference>
<comment type="caution">
    <text evidence="7">The sequence shown here is derived from an EMBL/GenBank/DDBJ whole genome shotgun (WGS) entry which is preliminary data.</text>
</comment>
<organism evidence="7 8">
    <name type="scientific">Youngiibacter fragilis 232.1</name>
    <dbReference type="NCBI Taxonomy" id="994573"/>
    <lineage>
        <taxon>Bacteria</taxon>
        <taxon>Bacillati</taxon>
        <taxon>Bacillota</taxon>
        <taxon>Clostridia</taxon>
        <taxon>Eubacteriales</taxon>
        <taxon>Clostridiaceae</taxon>
        <taxon>Youngiibacter</taxon>
    </lineage>
</organism>
<dbReference type="GO" id="GO:0006508">
    <property type="term" value="P:proteolysis"/>
    <property type="evidence" value="ECO:0007669"/>
    <property type="project" value="UniProtKB-KW"/>
</dbReference>
<dbReference type="InterPro" id="IPR002641">
    <property type="entry name" value="PNPLA_dom"/>
</dbReference>
<dbReference type="PANTHER" id="PTHR14226:SF25">
    <property type="entry name" value="PHOSPHOESTERASE"/>
    <property type="match status" value="1"/>
</dbReference>
<dbReference type="eggNOG" id="COG4667">
    <property type="taxonomic scope" value="Bacteria"/>
</dbReference>
<evidence type="ECO:0000313" key="8">
    <source>
        <dbReference type="Proteomes" id="UP000017747"/>
    </source>
</evidence>
<comment type="caution">
    <text evidence="4">Lacks conserved residue(s) required for the propagation of feature annotation.</text>
</comment>
<dbReference type="InterPro" id="IPR045943">
    <property type="entry name" value="DUF6363"/>
</dbReference>
<feature type="short sequence motif" description="GXSXG" evidence="4">
    <location>
        <begin position="66"/>
        <end position="70"/>
    </location>
</feature>
<accession>V7I8Y4</accession>
<dbReference type="InterPro" id="IPR050301">
    <property type="entry name" value="NTE"/>
</dbReference>
<evidence type="ECO:0000313" key="7">
    <source>
        <dbReference type="EMBL" id="ETA81704.1"/>
    </source>
</evidence>
<evidence type="ECO:0000256" key="3">
    <source>
        <dbReference type="ARBA" id="ARBA00023098"/>
    </source>
</evidence>
<keyword evidence="2 4" id="KW-0442">Lipid degradation</keyword>
<gene>
    <name evidence="7" type="ORF">T472_0204735</name>
</gene>
<keyword evidence="8" id="KW-1185">Reference proteome</keyword>
<dbReference type="RefSeq" id="WP_023383183.1">
    <property type="nucleotide sequence ID" value="NZ_AXUN02000068.1"/>
</dbReference>
<feature type="region of interest" description="Disordered" evidence="5">
    <location>
        <begin position="1"/>
        <end position="20"/>
    </location>
</feature>